<dbReference type="Proteomes" id="UP000614216">
    <property type="component" value="Unassembled WGS sequence"/>
</dbReference>
<evidence type="ECO:0000313" key="3">
    <source>
        <dbReference type="Proteomes" id="UP000614216"/>
    </source>
</evidence>
<keyword evidence="3" id="KW-1185">Reference proteome</keyword>
<evidence type="ECO:0000313" key="2">
    <source>
        <dbReference type="EMBL" id="MBL6445027.1"/>
    </source>
</evidence>
<dbReference type="SUPFAM" id="SSF52540">
    <property type="entry name" value="P-loop containing nucleoside triphosphate hydrolases"/>
    <property type="match status" value="1"/>
</dbReference>
<evidence type="ECO:0000259" key="1">
    <source>
        <dbReference type="SMART" id="SM00382"/>
    </source>
</evidence>
<dbReference type="InterPro" id="IPR027417">
    <property type="entry name" value="P-loop_NTPase"/>
</dbReference>
<accession>A0A937FUB3</accession>
<dbReference type="AlphaFoldDB" id="A0A937FUB3"/>
<dbReference type="RefSeq" id="WP_202854573.1">
    <property type="nucleotide sequence ID" value="NZ_JAEUGD010000004.1"/>
</dbReference>
<protein>
    <recommendedName>
        <fullName evidence="1">AAA+ ATPase domain-containing protein</fullName>
    </recommendedName>
</protein>
<feature type="domain" description="AAA+ ATPase" evidence="1">
    <location>
        <begin position="239"/>
        <end position="374"/>
    </location>
</feature>
<gene>
    <name evidence="2" type="ORF">JMN32_01820</name>
</gene>
<organism evidence="2 3">
    <name type="scientific">Fulvivirga marina</name>
    <dbReference type="NCBI Taxonomy" id="2494733"/>
    <lineage>
        <taxon>Bacteria</taxon>
        <taxon>Pseudomonadati</taxon>
        <taxon>Bacteroidota</taxon>
        <taxon>Cytophagia</taxon>
        <taxon>Cytophagales</taxon>
        <taxon>Fulvivirgaceae</taxon>
        <taxon>Fulvivirga</taxon>
    </lineage>
</organism>
<reference evidence="2" key="1">
    <citation type="submission" date="2021-01" db="EMBL/GenBank/DDBJ databases">
        <title>Fulvivirga kasyanovii gen. nov., sp nov., a novel member of the phylum Bacteroidetes isolated from seawater in a mussel farm.</title>
        <authorList>
            <person name="Zhao L.-H."/>
            <person name="Wang Z.-J."/>
        </authorList>
    </citation>
    <scope>NUCLEOTIDE SEQUENCE</scope>
    <source>
        <strain evidence="2">29W222</strain>
    </source>
</reference>
<sequence>MFYIVYPDRTSLLVWLIALGEETLLFKRVLNIHGKEKTRQSILLFLNALQRKIVERKIRKTSPNANLIEGIQKWAVNTYNKMGKTIRVSIDNKTLERLREVTGSEQVRESVRLLKRYIGMHGKQVDSDKATRLYNAIVQAKKKKKITQADPYFKYVQEVSESLKSYGCHMGTEPLKISATALQGLQGVLGLEGLEPGTSAGEDLHQDTRIISSVDLMGLEFETLGFTGKWLDFIGDPTPGFSVLIYGAPKFGKSYLAVEFAGYLAANHGRVLYLTKEEGIGHTIQDKVREKGVAHPNLLIASGYIPGDLSGYDFIFLDSITKLKLSPDDLLRMKEENPGVSFVYISQVTQDGRARGSKEFEHDVDVIIHVPEKGYAIQNGRFNQGGEMEIFEP</sequence>
<name>A0A937FUB3_9BACT</name>
<dbReference type="InterPro" id="IPR003593">
    <property type="entry name" value="AAA+_ATPase"/>
</dbReference>
<comment type="caution">
    <text evidence="2">The sequence shown here is derived from an EMBL/GenBank/DDBJ whole genome shotgun (WGS) entry which is preliminary data.</text>
</comment>
<proteinExistence type="predicted"/>
<dbReference type="SMART" id="SM00382">
    <property type="entry name" value="AAA"/>
    <property type="match status" value="1"/>
</dbReference>
<dbReference type="EMBL" id="JAEUGD010000004">
    <property type="protein sequence ID" value="MBL6445027.1"/>
    <property type="molecule type" value="Genomic_DNA"/>
</dbReference>
<dbReference type="Gene3D" id="3.40.50.300">
    <property type="entry name" value="P-loop containing nucleotide triphosphate hydrolases"/>
    <property type="match status" value="1"/>
</dbReference>